<feature type="domain" description="Late embryogenesis abundant protein LEA-2 subgroup" evidence="1">
    <location>
        <begin position="62"/>
        <end position="159"/>
    </location>
</feature>
<organism evidence="2 3">
    <name type="scientific">Tenacibaculum skagerrakense</name>
    <dbReference type="NCBI Taxonomy" id="186571"/>
    <lineage>
        <taxon>Bacteria</taxon>
        <taxon>Pseudomonadati</taxon>
        <taxon>Bacteroidota</taxon>
        <taxon>Flavobacteriia</taxon>
        <taxon>Flavobacteriales</taxon>
        <taxon>Flavobacteriaceae</taxon>
        <taxon>Tenacibaculum</taxon>
    </lineage>
</organism>
<dbReference type="Pfam" id="PF03168">
    <property type="entry name" value="LEA_2"/>
    <property type="match status" value="1"/>
</dbReference>
<evidence type="ECO:0000313" key="2">
    <source>
        <dbReference type="EMBL" id="TCP25818.1"/>
    </source>
</evidence>
<evidence type="ECO:0000259" key="1">
    <source>
        <dbReference type="Pfam" id="PF03168"/>
    </source>
</evidence>
<dbReference type="EMBL" id="SLXM01000003">
    <property type="protein sequence ID" value="TCP25818.1"/>
    <property type="molecule type" value="Genomic_DNA"/>
</dbReference>
<dbReference type="InterPro" id="IPR004864">
    <property type="entry name" value="LEA_2"/>
</dbReference>
<dbReference type="AlphaFoldDB" id="A0A4R2NW35"/>
<gene>
    <name evidence="2" type="ORF">EV195_103180</name>
</gene>
<dbReference type="SUPFAM" id="SSF117070">
    <property type="entry name" value="LEA14-like"/>
    <property type="match status" value="1"/>
</dbReference>
<sequence>MVFLAFQKYRKQMKNILYLLVISVFLLNCSVKKKPIFIKVDEIQFLSLRSDTIRLQANAFFKNENDIGGKLSTDEIKVIINGAEVAQVSSDEFKVPANKEFSIPLNVVIPANKVFENNKGGILGGILSSLLNKKVDVQFKGVIKYKVLGFSNTYDIDKTQEVKIKL</sequence>
<name>A0A4R2NW35_9FLAO</name>
<accession>A0A4R2NW35</accession>
<reference evidence="2 3" key="1">
    <citation type="submission" date="2019-03" db="EMBL/GenBank/DDBJ databases">
        <title>Genomic Encyclopedia of Type Strains, Phase IV (KMG-IV): sequencing the most valuable type-strain genomes for metagenomic binning, comparative biology and taxonomic classification.</title>
        <authorList>
            <person name="Goeker M."/>
        </authorList>
    </citation>
    <scope>NUCLEOTIDE SEQUENCE [LARGE SCALE GENOMIC DNA]</scope>
    <source>
        <strain evidence="2 3">DSM 14836</strain>
    </source>
</reference>
<dbReference type="Gene3D" id="2.60.40.1820">
    <property type="match status" value="1"/>
</dbReference>
<comment type="caution">
    <text evidence="2">The sequence shown here is derived from an EMBL/GenBank/DDBJ whole genome shotgun (WGS) entry which is preliminary data.</text>
</comment>
<dbReference type="Proteomes" id="UP000294564">
    <property type="component" value="Unassembled WGS sequence"/>
</dbReference>
<keyword evidence="3" id="KW-1185">Reference proteome</keyword>
<evidence type="ECO:0000313" key="3">
    <source>
        <dbReference type="Proteomes" id="UP000294564"/>
    </source>
</evidence>
<protein>
    <submittedName>
        <fullName evidence="2">Late embryogenesis abundant protein</fullName>
    </submittedName>
</protein>
<proteinExistence type="predicted"/>